<organism evidence="1">
    <name type="scientific">marine sediment metagenome</name>
    <dbReference type="NCBI Taxonomy" id="412755"/>
    <lineage>
        <taxon>unclassified sequences</taxon>
        <taxon>metagenomes</taxon>
        <taxon>ecological metagenomes</taxon>
    </lineage>
</organism>
<dbReference type="EMBL" id="BART01010262">
    <property type="protein sequence ID" value="GAG87179.1"/>
    <property type="molecule type" value="Genomic_DNA"/>
</dbReference>
<evidence type="ECO:0000313" key="1">
    <source>
        <dbReference type="EMBL" id="GAG87179.1"/>
    </source>
</evidence>
<proteinExistence type="predicted"/>
<feature type="non-terminal residue" evidence="1">
    <location>
        <position position="1"/>
    </location>
</feature>
<accession>X1AVU5</accession>
<reference evidence="1" key="1">
    <citation type="journal article" date="2014" name="Front. Microbiol.">
        <title>High frequency of phylogenetically diverse reductive dehalogenase-homologous genes in deep subseafloor sedimentary metagenomes.</title>
        <authorList>
            <person name="Kawai M."/>
            <person name="Futagami T."/>
            <person name="Toyoda A."/>
            <person name="Takaki Y."/>
            <person name="Nishi S."/>
            <person name="Hori S."/>
            <person name="Arai W."/>
            <person name="Tsubouchi T."/>
            <person name="Morono Y."/>
            <person name="Uchiyama I."/>
            <person name="Ito T."/>
            <person name="Fujiyama A."/>
            <person name="Inagaki F."/>
            <person name="Takami H."/>
        </authorList>
    </citation>
    <scope>NUCLEOTIDE SEQUENCE</scope>
    <source>
        <strain evidence="1">Expedition CK06-06</strain>
    </source>
</reference>
<dbReference type="AlphaFoldDB" id="X1AVU5"/>
<protein>
    <submittedName>
        <fullName evidence="1">Uncharacterized protein</fullName>
    </submittedName>
</protein>
<sequence>REVGDKEKIRNYLEQMAQNKKSPVAKDLVQLKHVEVKKQEISQETIELAKTLKDQILEHDQFERLSNDELTVLESFMSKRMFLTRIAIVVNQSRIPLGIEPFKKADLEKILYILISKGYLETEQVEGKIIYILTERGKYRIQ</sequence>
<gene>
    <name evidence="1" type="ORF">S01H4_22401</name>
</gene>
<comment type="caution">
    <text evidence="1">The sequence shown here is derived from an EMBL/GenBank/DDBJ whole genome shotgun (WGS) entry which is preliminary data.</text>
</comment>
<name>X1AVU5_9ZZZZ</name>